<organism evidence="1">
    <name type="scientific">mine drainage metagenome</name>
    <dbReference type="NCBI Taxonomy" id="410659"/>
    <lineage>
        <taxon>unclassified sequences</taxon>
        <taxon>metagenomes</taxon>
        <taxon>ecological metagenomes</taxon>
    </lineage>
</organism>
<name>A0A1J5R9X2_9ZZZZ</name>
<sequence length="132" mass="13688">MVNGAAGAGWAGLWSVMFTTERAVAGLILVTSFADVLDLIWLGEELREACGDLSARHATTVLSASALDLGPIIALQDVADARAVVAELLASVIRRADELTVDASAQADRLWLSGLTASLFAARTHLTGAGAR</sequence>
<accession>A0A1J5R9X2</accession>
<comment type="caution">
    <text evidence="1">The sequence shown here is derived from an EMBL/GenBank/DDBJ whole genome shotgun (WGS) entry which is preliminary data.</text>
</comment>
<protein>
    <submittedName>
        <fullName evidence="1">Uncharacterized protein</fullName>
    </submittedName>
</protein>
<dbReference type="EMBL" id="MLJW01000352">
    <property type="protein sequence ID" value="OIQ88916.1"/>
    <property type="molecule type" value="Genomic_DNA"/>
</dbReference>
<reference evidence="1" key="1">
    <citation type="submission" date="2016-10" db="EMBL/GenBank/DDBJ databases">
        <title>Sequence of Gallionella enrichment culture.</title>
        <authorList>
            <person name="Poehlein A."/>
            <person name="Muehling M."/>
            <person name="Daniel R."/>
        </authorList>
    </citation>
    <scope>NUCLEOTIDE SEQUENCE</scope>
</reference>
<proteinExistence type="predicted"/>
<dbReference type="AlphaFoldDB" id="A0A1J5R9X2"/>
<evidence type="ECO:0000313" key="1">
    <source>
        <dbReference type="EMBL" id="OIQ88916.1"/>
    </source>
</evidence>
<gene>
    <name evidence="1" type="ORF">GALL_291940</name>
</gene>